<protein>
    <submittedName>
        <fullName evidence="2">HTH-type transcriptional regulator MalT</fullName>
    </submittedName>
</protein>
<dbReference type="AlphaFoldDB" id="A0AAD2F2S6"/>
<dbReference type="PANTHER" id="PTHR35807">
    <property type="entry name" value="TRANSCRIPTIONAL REGULATOR REDD-RELATED"/>
    <property type="match status" value="1"/>
</dbReference>
<dbReference type="GO" id="GO:0006355">
    <property type="term" value="P:regulation of DNA-templated transcription"/>
    <property type="evidence" value="ECO:0007669"/>
    <property type="project" value="InterPro"/>
</dbReference>
<dbReference type="InterPro" id="IPR016032">
    <property type="entry name" value="Sig_transdc_resp-reg_C-effctor"/>
</dbReference>
<organism evidence="2 3">
    <name type="scientific">Ralstonia thomasii</name>
    <dbReference type="NCBI Taxonomy" id="3058596"/>
    <lineage>
        <taxon>Bacteria</taxon>
        <taxon>Pseudomonadati</taxon>
        <taxon>Pseudomonadota</taxon>
        <taxon>Betaproteobacteria</taxon>
        <taxon>Burkholderiales</taxon>
        <taxon>Burkholderiaceae</taxon>
        <taxon>Ralstonia</taxon>
    </lineage>
</organism>
<dbReference type="Proteomes" id="UP001189756">
    <property type="component" value="Unassembled WGS sequence"/>
</dbReference>
<dbReference type="InterPro" id="IPR005158">
    <property type="entry name" value="BTAD"/>
</dbReference>
<evidence type="ECO:0000313" key="3">
    <source>
        <dbReference type="Proteomes" id="UP001189756"/>
    </source>
</evidence>
<dbReference type="GeneID" id="61388302"/>
<feature type="domain" description="Bacterial transcriptional activator" evidence="1">
    <location>
        <begin position="924"/>
        <end position="1071"/>
    </location>
</feature>
<dbReference type="Gene3D" id="1.10.10.10">
    <property type="entry name" value="Winged helix-like DNA-binding domain superfamily/Winged helix DNA-binding domain"/>
    <property type="match status" value="1"/>
</dbReference>
<dbReference type="InterPro" id="IPR011990">
    <property type="entry name" value="TPR-like_helical_dom_sf"/>
</dbReference>
<name>A0AAD2F2S6_9RALS</name>
<reference evidence="2" key="1">
    <citation type="submission" date="2023-07" db="EMBL/GenBank/DDBJ databases">
        <authorList>
            <person name="Peeters C."/>
        </authorList>
    </citation>
    <scope>NUCLEOTIDE SEQUENCE</scope>
    <source>
        <strain evidence="2">R-77560</strain>
    </source>
</reference>
<dbReference type="InterPro" id="IPR051677">
    <property type="entry name" value="AfsR-DnrI-RedD_regulator"/>
</dbReference>
<evidence type="ECO:0000259" key="1">
    <source>
        <dbReference type="SMART" id="SM01043"/>
    </source>
</evidence>
<comment type="caution">
    <text evidence="2">The sequence shown here is derived from an EMBL/GenBank/DDBJ whole genome shotgun (WGS) entry which is preliminary data.</text>
</comment>
<dbReference type="InterPro" id="IPR036388">
    <property type="entry name" value="WH-like_DNA-bd_sf"/>
</dbReference>
<gene>
    <name evidence="2" type="primary">malT_1</name>
    <name evidence="2" type="ORF">R77560_01176</name>
</gene>
<evidence type="ECO:0000313" key="2">
    <source>
        <dbReference type="EMBL" id="CAJ0784581.1"/>
    </source>
</evidence>
<proteinExistence type="predicted"/>
<dbReference type="PANTHER" id="PTHR35807:SF2">
    <property type="entry name" value="TRANSCRIPTIONAL ACTIVATOR DOMAIN"/>
    <property type="match status" value="1"/>
</dbReference>
<dbReference type="SMART" id="SM01043">
    <property type="entry name" value="BTAD"/>
    <property type="match status" value="1"/>
</dbReference>
<sequence length="1071" mass="117354">MNSAPTLSKINRPQSGGIVLRPRVLNRIGRGFAASPIVWVASPAGSGKTKLAISYLEASGLPAIWYEVDAGDMDPASFFRTFGQACAAHLGADSATQPPLFSPDHLFDLAAFARRYFRALFSGLPEATLLVLENVHAAEAEPSFKGILQAALAEASEHVRILVLSRSAPPPELARLQANQQLALVDWQHLRLTEEETGAILAGHPAALATLEQRPDAERELAGGLHARSGGWVAAVVLLLDQIGRVGSYDVDRLDSREVLFPYFAQEMIVAASPELRRFLLCTAILPNFDLAEARQLTGSTDVDHFVTSAHCQQYFIDQFGSGAGASYQYHALFREFLLSRLPDAFSADERQQLTANAAALLEARGELAGAGELLADAGLMPQLAALALRHAPMVLQQGRYRTLSDLLGQLPTAVLNADPWLLFWAGTSRMALDPGNARLYFEPALTLFQAHDNAAGCYLAWSSIVDCIYFESRDYRPLTHWLEMLDTLRARYPAFPDAQIEARVLASVLAALAFHAMGHADSRHWTDRALVFIGTVDVQTQASLGFMLTVYHLWTGDLERARVVLQLMRAAVASPQTSDLLRTTILTTEAMGYWFFAENDACIAVVEQTEALMHASDIYLWKHALLNHGLAAAISAGNVMEAESFRAKLAQDIHMGRPLDQAMHHFERGWLALQQDRLREAELMVEFGRNGFRSLNFRFGVAFTLATSAYIAHLLGQAEQADTFVEEAEALSRDVDSKVALCHTLMVRAVMALDRGAPTSPWLPEALALGRRFGITNFPGWHDPMVARLAAHALATGIETNYVTALVRKRRLQAPTARVKHWPWEIELRVLGAFSVSCSGEPLAQSGKGNRRTLDTLKAIVAYGGREVAIDHLSAALWPDADGDSAKGAFDVAIHRLRKLLGNADAIVVSNGKVGLNMHLCGLDLWTFQAHRQIALDLAKTPDPDSDTLLTAALDMLAAYTGDFLADEAEQPWLLPQRERLRAELVRTVLTVGEKLEALNAPTSATTVYQRALRLHPTAEGICRHLLECLRAEGRSAEASAFFAEWQHTLKVVYGAAPSPSLVAMLDWIR</sequence>
<dbReference type="Pfam" id="PF03704">
    <property type="entry name" value="BTAD"/>
    <property type="match status" value="1"/>
</dbReference>
<dbReference type="EMBL" id="CATZAZ010000002">
    <property type="protein sequence ID" value="CAJ0784581.1"/>
    <property type="molecule type" value="Genomic_DNA"/>
</dbReference>
<dbReference type="GO" id="GO:0003677">
    <property type="term" value="F:DNA binding"/>
    <property type="evidence" value="ECO:0007669"/>
    <property type="project" value="InterPro"/>
</dbReference>
<dbReference type="InterPro" id="IPR059106">
    <property type="entry name" value="WHD_MalT"/>
</dbReference>
<dbReference type="RefSeq" id="WP_009239284.1">
    <property type="nucleotide sequence ID" value="NZ_CATZAZ010000002.1"/>
</dbReference>
<dbReference type="Gene3D" id="1.25.40.10">
    <property type="entry name" value="Tetratricopeptide repeat domain"/>
    <property type="match status" value="1"/>
</dbReference>
<accession>A0AAD2F2S6</accession>
<dbReference type="SUPFAM" id="SSF46894">
    <property type="entry name" value="C-terminal effector domain of the bipartite response regulators"/>
    <property type="match status" value="1"/>
</dbReference>
<dbReference type="Pfam" id="PF25873">
    <property type="entry name" value="WHD_MalT"/>
    <property type="match status" value="1"/>
</dbReference>
<dbReference type="SUPFAM" id="SSF48452">
    <property type="entry name" value="TPR-like"/>
    <property type="match status" value="1"/>
</dbReference>